<proteinExistence type="predicted"/>
<protein>
    <submittedName>
        <fullName evidence="2">Uncharacterized protein</fullName>
    </submittedName>
</protein>
<sequence length="283" mass="31913">MDNSATRITSSAVRMDPDRIRKAKDIRSRTLMLKLDPAGKPYSRLDVVLALANTAVFKDNFENLECLGTLSRNAEWYVTLKDDESKLKLINEVIKGRDTCEQNAVRRIVQLAANMVTENQNVKRGTYVSAAGSVAPATAETADMDEEVISTIDKDPHKEEPMELGQKNNPSESPDIREHSVEIPTEQTEITAEETVKTVSSSDDNSGEDLPIAKPAENVHTDNTTTKTWADETTDQEILKWILPSDPRRRRQEKRPRERASSLSLNRKMLFTIDKVMHLTFMN</sequence>
<evidence type="ECO:0000313" key="2">
    <source>
        <dbReference type="EMBL" id="KAK2152595.1"/>
    </source>
</evidence>
<name>A0AAD9JI48_9ANNE</name>
<feature type="region of interest" description="Disordered" evidence="1">
    <location>
        <begin position="153"/>
        <end position="231"/>
    </location>
</feature>
<dbReference type="EMBL" id="JAODUP010000324">
    <property type="protein sequence ID" value="KAK2152595.1"/>
    <property type="molecule type" value="Genomic_DNA"/>
</dbReference>
<gene>
    <name evidence="2" type="ORF">LSH36_323g01022</name>
</gene>
<accession>A0AAD9JI48</accession>
<evidence type="ECO:0000313" key="3">
    <source>
        <dbReference type="Proteomes" id="UP001208570"/>
    </source>
</evidence>
<evidence type="ECO:0000256" key="1">
    <source>
        <dbReference type="SAM" id="MobiDB-lite"/>
    </source>
</evidence>
<dbReference type="AlphaFoldDB" id="A0AAD9JI48"/>
<dbReference type="Proteomes" id="UP001208570">
    <property type="component" value="Unassembled WGS sequence"/>
</dbReference>
<keyword evidence="3" id="KW-1185">Reference proteome</keyword>
<comment type="caution">
    <text evidence="2">The sequence shown here is derived from an EMBL/GenBank/DDBJ whole genome shotgun (WGS) entry which is preliminary data.</text>
</comment>
<organism evidence="2 3">
    <name type="scientific">Paralvinella palmiformis</name>
    <dbReference type="NCBI Taxonomy" id="53620"/>
    <lineage>
        <taxon>Eukaryota</taxon>
        <taxon>Metazoa</taxon>
        <taxon>Spiralia</taxon>
        <taxon>Lophotrochozoa</taxon>
        <taxon>Annelida</taxon>
        <taxon>Polychaeta</taxon>
        <taxon>Sedentaria</taxon>
        <taxon>Canalipalpata</taxon>
        <taxon>Terebellida</taxon>
        <taxon>Terebelliformia</taxon>
        <taxon>Alvinellidae</taxon>
        <taxon>Paralvinella</taxon>
    </lineage>
</organism>
<reference evidence="2" key="1">
    <citation type="journal article" date="2023" name="Mol. Biol. Evol.">
        <title>Third-Generation Sequencing Reveals the Adaptive Role of the Epigenome in Three Deep-Sea Polychaetes.</title>
        <authorList>
            <person name="Perez M."/>
            <person name="Aroh O."/>
            <person name="Sun Y."/>
            <person name="Lan Y."/>
            <person name="Juniper S.K."/>
            <person name="Young C.R."/>
            <person name="Angers B."/>
            <person name="Qian P.Y."/>
        </authorList>
    </citation>
    <scope>NUCLEOTIDE SEQUENCE</scope>
    <source>
        <strain evidence="2">P08H-3</strain>
    </source>
</reference>